<dbReference type="Gene3D" id="3.60.40.10">
    <property type="entry name" value="PPM-type phosphatase domain"/>
    <property type="match status" value="1"/>
</dbReference>
<organism evidence="1 2">
    <name type="scientific">Streptococcus oralis</name>
    <dbReference type="NCBI Taxonomy" id="1303"/>
    <lineage>
        <taxon>Bacteria</taxon>
        <taxon>Bacillati</taxon>
        <taxon>Bacillota</taxon>
        <taxon>Bacilli</taxon>
        <taxon>Lactobacillales</taxon>
        <taxon>Streptococcaceae</taxon>
        <taxon>Streptococcus</taxon>
    </lineage>
</organism>
<dbReference type="Proteomes" id="UP000272252">
    <property type="component" value="Unassembled WGS sequence"/>
</dbReference>
<gene>
    <name evidence="1" type="ORF">D8862_07545</name>
</gene>
<dbReference type="InterPro" id="IPR036457">
    <property type="entry name" value="PPM-type-like_dom_sf"/>
</dbReference>
<sequence length="258" mass="29524">MEFAFYLDNGVLNVIMKIDRICSIQGSTIENEDSVGYKNQYFWIIDGATDLFNSKDSIGYSVSEVSHLISECLKQYCDDSLSLKKIFELVLDDVRKIIEIDQCEFDDYYQLPTFAFIFAKLSGLKLEYIMIGDCVMIVNNQTITDHRVDCLFEQGKFSIKSNDEVDKKTILQNIRKLANKPDGYWIGSLDKSSINHVINGSLEVTSDHIVLMTDGFYDFYTQNSGYNFGELIEMRKESTNIDPIYGKKDDASILIIDV</sequence>
<reference evidence="1 2" key="1">
    <citation type="submission" date="2018-11" db="EMBL/GenBank/DDBJ databases">
        <title>Species Designations Belie Phenotypic and Genotypic Heterogeneity in Oral Streptococci.</title>
        <authorList>
            <person name="Velsko I."/>
        </authorList>
    </citation>
    <scope>NUCLEOTIDE SEQUENCE [LARGE SCALE GENOMIC DNA]</scope>
    <source>
        <strain evidence="1 2">BCC59</strain>
    </source>
</reference>
<accession>A0A3R9IUI4</accession>
<evidence type="ECO:0008006" key="3">
    <source>
        <dbReference type="Google" id="ProtNLM"/>
    </source>
</evidence>
<evidence type="ECO:0000313" key="1">
    <source>
        <dbReference type="EMBL" id="RSI64059.1"/>
    </source>
</evidence>
<evidence type="ECO:0000313" key="2">
    <source>
        <dbReference type="Proteomes" id="UP000272252"/>
    </source>
</evidence>
<dbReference type="SUPFAM" id="SSF81606">
    <property type="entry name" value="PP2C-like"/>
    <property type="match status" value="1"/>
</dbReference>
<comment type="caution">
    <text evidence="1">The sequence shown here is derived from an EMBL/GenBank/DDBJ whole genome shotgun (WGS) entry which is preliminary data.</text>
</comment>
<name>A0A3R9IUI4_STROR</name>
<proteinExistence type="predicted"/>
<dbReference type="EMBL" id="RJNK01000006">
    <property type="protein sequence ID" value="RSI64059.1"/>
    <property type="molecule type" value="Genomic_DNA"/>
</dbReference>
<dbReference type="AlphaFoldDB" id="A0A3R9IUI4"/>
<protein>
    <recommendedName>
        <fullName evidence="3">Phosphoprotein phosphatase</fullName>
    </recommendedName>
</protein>